<dbReference type="RefSeq" id="WP_338528442.1">
    <property type="nucleotide sequence ID" value="NZ_CP030941.1"/>
</dbReference>
<evidence type="ECO:0000256" key="1">
    <source>
        <dbReference type="ARBA" id="ARBA00004162"/>
    </source>
</evidence>
<evidence type="ECO:0000256" key="2">
    <source>
        <dbReference type="ARBA" id="ARBA00005811"/>
    </source>
</evidence>
<sequence length="134" mass="14540">MLRLSRPLPARRRETTIALINVVFLMLIFFLIAGTLTPPLDKDVDLIETATADPSDPPNALFVTQDGELRSQGRATDVAAFVSTLSAQTGEEEPLSVKLAADRELPATRLIEIVGELRQAGVTKVSIVTERATQ</sequence>
<gene>
    <name evidence="9" type="ORF">NTH_00419</name>
</gene>
<evidence type="ECO:0000256" key="7">
    <source>
        <dbReference type="RuleBase" id="RU003879"/>
    </source>
</evidence>
<reference evidence="9 10" key="1">
    <citation type="submission" date="2018-07" db="EMBL/GenBank/DDBJ databases">
        <title>Genome sequence of Nitratireductor thuwali#1536.</title>
        <authorList>
            <person name="Michoud G."/>
            <person name="Merlino G."/>
            <person name="Sefrji F.O."/>
            <person name="Daffonchio D."/>
        </authorList>
    </citation>
    <scope>NUCLEOTIDE SEQUENCE [LARGE SCALE GENOMIC DNA]</scope>
    <source>
        <strain evidence="10">Nit1536</strain>
    </source>
</reference>
<dbReference type="PANTHER" id="PTHR30558">
    <property type="entry name" value="EXBD MEMBRANE COMPONENT OF PMF-DRIVEN MACROMOLECULE IMPORT SYSTEM"/>
    <property type="match status" value="1"/>
</dbReference>
<keyword evidence="7" id="KW-0653">Protein transport</keyword>
<dbReference type="PANTHER" id="PTHR30558:SF7">
    <property type="entry name" value="TOL-PAL SYSTEM PROTEIN TOLR"/>
    <property type="match status" value="1"/>
</dbReference>
<evidence type="ECO:0000256" key="3">
    <source>
        <dbReference type="ARBA" id="ARBA00022475"/>
    </source>
</evidence>
<keyword evidence="10" id="KW-1185">Reference proteome</keyword>
<evidence type="ECO:0000256" key="5">
    <source>
        <dbReference type="ARBA" id="ARBA00022989"/>
    </source>
</evidence>
<name>A0ABY5MD40_9HYPH</name>
<evidence type="ECO:0000313" key="10">
    <source>
        <dbReference type="Proteomes" id="UP001342418"/>
    </source>
</evidence>
<dbReference type="Proteomes" id="UP001342418">
    <property type="component" value="Chromosome"/>
</dbReference>
<accession>A0ABY5MD40</accession>
<dbReference type="InterPro" id="IPR003400">
    <property type="entry name" value="ExbD"/>
</dbReference>
<evidence type="ECO:0000256" key="8">
    <source>
        <dbReference type="SAM" id="Phobius"/>
    </source>
</evidence>
<keyword evidence="6 8" id="KW-0472">Membrane</keyword>
<comment type="subcellular location">
    <subcellularLocation>
        <location evidence="1">Cell membrane</location>
        <topology evidence="1">Single-pass membrane protein</topology>
    </subcellularLocation>
    <subcellularLocation>
        <location evidence="7">Cell membrane</location>
        <topology evidence="7">Single-pass type II membrane protein</topology>
    </subcellularLocation>
</comment>
<organism evidence="9 10">
    <name type="scientific">Nitratireductor thuwali</name>
    <dbReference type="NCBI Taxonomy" id="2267699"/>
    <lineage>
        <taxon>Bacteria</taxon>
        <taxon>Pseudomonadati</taxon>
        <taxon>Pseudomonadota</taxon>
        <taxon>Alphaproteobacteria</taxon>
        <taxon>Hyphomicrobiales</taxon>
        <taxon>Phyllobacteriaceae</taxon>
        <taxon>Nitratireductor</taxon>
    </lineage>
</organism>
<dbReference type="Gene3D" id="3.30.420.270">
    <property type="match status" value="1"/>
</dbReference>
<dbReference type="Pfam" id="PF02472">
    <property type="entry name" value="ExbD"/>
    <property type="match status" value="1"/>
</dbReference>
<evidence type="ECO:0008006" key="11">
    <source>
        <dbReference type="Google" id="ProtNLM"/>
    </source>
</evidence>
<dbReference type="EMBL" id="CP030941">
    <property type="protein sequence ID" value="UUP15979.1"/>
    <property type="molecule type" value="Genomic_DNA"/>
</dbReference>
<keyword evidence="3" id="KW-1003">Cell membrane</keyword>
<comment type="similarity">
    <text evidence="2 7">Belongs to the ExbD/TolR family.</text>
</comment>
<feature type="transmembrane region" description="Helical" evidence="8">
    <location>
        <begin position="16"/>
        <end position="36"/>
    </location>
</feature>
<evidence type="ECO:0000256" key="6">
    <source>
        <dbReference type="ARBA" id="ARBA00023136"/>
    </source>
</evidence>
<evidence type="ECO:0000256" key="4">
    <source>
        <dbReference type="ARBA" id="ARBA00022692"/>
    </source>
</evidence>
<proteinExistence type="inferred from homology"/>
<evidence type="ECO:0000313" key="9">
    <source>
        <dbReference type="EMBL" id="UUP15979.1"/>
    </source>
</evidence>
<keyword evidence="7" id="KW-0813">Transport</keyword>
<keyword evidence="5 8" id="KW-1133">Transmembrane helix</keyword>
<keyword evidence="4 7" id="KW-0812">Transmembrane</keyword>
<protein>
    <recommendedName>
        <fullName evidence="11">Biopolymer transporter ExbD</fullName>
    </recommendedName>
</protein>